<dbReference type="EMBL" id="LXWN01000001">
    <property type="protein sequence ID" value="PTL88109.1"/>
    <property type="molecule type" value="Genomic_DNA"/>
</dbReference>
<dbReference type="Proteomes" id="UP000030944">
    <property type="component" value="Chromosome"/>
</dbReference>
<reference evidence="7" key="2">
    <citation type="submission" date="2016-05" db="EMBL/GenBank/DDBJ databases">
        <authorList>
            <person name="Dupont C."/>
            <person name="Santoro A."/>
        </authorList>
    </citation>
    <scope>NUCLEOTIDE SEQUENCE [LARGE SCALE GENOMIC DNA]</scope>
    <source>
        <strain evidence="7">U25</strain>
    </source>
</reference>
<dbReference type="InterPro" id="IPR051685">
    <property type="entry name" value="Ycf3/AcsC/BcsC/TPR_MFPF"/>
</dbReference>
<dbReference type="GeneID" id="24816764"/>
<reference evidence="4 6" key="1">
    <citation type="journal article" date="2015" name="Proc. Natl. Acad. Sci. U.S.A.">
        <title>Genomic and proteomic characterization of "Candidatus Nitrosopelagicus brevis": An ammonia-oxidizing archaeon from the open ocean.</title>
        <authorList>
            <person name="Santoro A.E."/>
            <person name="Dupont C.L."/>
            <person name="Richter R.A."/>
            <person name="Craig M.T."/>
            <person name="Carini P."/>
            <person name="McIlvin M.R."/>
            <person name="Yang Y."/>
            <person name="Orsi W.D."/>
            <person name="Moran D.M."/>
            <person name="Saito M.A."/>
        </authorList>
    </citation>
    <scope>NUCLEOTIDE SEQUENCE [LARGE SCALE GENOMIC DNA]</scope>
    <source>
        <strain evidence="4">CN25</strain>
        <strain evidence="6">V2</strain>
    </source>
</reference>
<dbReference type="SMART" id="SM00028">
    <property type="entry name" value="TPR"/>
    <property type="match status" value="5"/>
</dbReference>
<feature type="repeat" description="TPR" evidence="3">
    <location>
        <begin position="40"/>
        <end position="73"/>
    </location>
</feature>
<dbReference type="AlphaFoldDB" id="A0A0A7V7V0"/>
<dbReference type="PANTHER" id="PTHR44943">
    <property type="entry name" value="CELLULOSE SYNTHASE OPERON PROTEIN C"/>
    <property type="match status" value="1"/>
</dbReference>
<name>A0A0A7V7V0_9ARCH</name>
<evidence type="ECO:0000313" key="4">
    <source>
        <dbReference type="EMBL" id="AJA92750.1"/>
    </source>
</evidence>
<proteinExistence type="predicted"/>
<evidence type="ECO:0000313" key="5">
    <source>
        <dbReference type="EMBL" id="PTL88109.1"/>
    </source>
</evidence>
<dbReference type="STRING" id="1410606.T478_0874"/>
<dbReference type="Gene3D" id="1.25.40.10">
    <property type="entry name" value="Tetratricopeptide repeat domain"/>
    <property type="match status" value="2"/>
</dbReference>
<gene>
    <name evidence="5" type="ORF">A7X95_02235</name>
    <name evidence="4" type="ORF">T478_0874</name>
</gene>
<keyword evidence="2 3" id="KW-0802">TPR repeat</keyword>
<dbReference type="Pfam" id="PF13181">
    <property type="entry name" value="TPR_8"/>
    <property type="match status" value="2"/>
</dbReference>
<evidence type="ECO:0000313" key="6">
    <source>
        <dbReference type="Proteomes" id="UP000030944"/>
    </source>
</evidence>
<reference evidence="5 7" key="4">
    <citation type="submission" date="2018-04" db="EMBL/GenBank/DDBJ databases">
        <title>Transcriptomics of ammonia oxidizing archaea.</title>
        <authorList>
            <person name="Carini P."/>
        </authorList>
    </citation>
    <scope>NUCLEOTIDE SEQUENCE [LARGE SCALE GENOMIC DNA]</scope>
    <source>
        <strain evidence="5 7">U25</strain>
    </source>
</reference>
<evidence type="ECO:0000256" key="1">
    <source>
        <dbReference type="ARBA" id="ARBA00022737"/>
    </source>
</evidence>
<keyword evidence="7" id="KW-1185">Reference proteome</keyword>
<evidence type="ECO:0000313" key="7">
    <source>
        <dbReference type="Proteomes" id="UP000241022"/>
    </source>
</evidence>
<evidence type="ECO:0000256" key="2">
    <source>
        <dbReference type="ARBA" id="ARBA00022803"/>
    </source>
</evidence>
<dbReference type="Proteomes" id="UP000241022">
    <property type="component" value="Unassembled WGS sequence"/>
</dbReference>
<protein>
    <submittedName>
        <fullName evidence="4">Tetratricopeptide repeat protein</fullName>
    </submittedName>
</protein>
<dbReference type="SUPFAM" id="SSF48439">
    <property type="entry name" value="Protein prenylyltransferase"/>
    <property type="match status" value="1"/>
</dbReference>
<dbReference type="PANTHER" id="PTHR44943:SF8">
    <property type="entry name" value="TPR REPEAT-CONTAINING PROTEIN MJ0263"/>
    <property type="match status" value="1"/>
</dbReference>
<accession>A0A0A7V7V0</accession>
<dbReference type="OrthoDB" id="115601at2157"/>
<dbReference type="InterPro" id="IPR011990">
    <property type="entry name" value="TPR-like_helical_dom_sf"/>
</dbReference>
<evidence type="ECO:0000256" key="3">
    <source>
        <dbReference type="PROSITE-ProRule" id="PRU00339"/>
    </source>
</evidence>
<dbReference type="InterPro" id="IPR019734">
    <property type="entry name" value="TPR_rpt"/>
</dbReference>
<reference evidence="5" key="3">
    <citation type="submission" date="2016-05" db="EMBL/GenBank/DDBJ databases">
        <authorList>
            <person name="Lavstsen T."/>
            <person name="Jespersen J.S."/>
        </authorList>
    </citation>
    <scope>NUCLEOTIDE SEQUENCE [LARGE SCALE GENOMIC DNA]</scope>
    <source>
        <strain evidence="5">U25</strain>
    </source>
</reference>
<dbReference type="KEGG" id="nbv:T478_0874"/>
<keyword evidence="1" id="KW-0677">Repeat</keyword>
<dbReference type="RefSeq" id="WP_048105463.1">
    <property type="nucleotide sequence ID" value="NZ_CP007026.1"/>
</dbReference>
<dbReference type="EMBL" id="CP007026">
    <property type="protein sequence ID" value="AJA92750.1"/>
    <property type="molecule type" value="Genomic_DNA"/>
</dbReference>
<dbReference type="Pfam" id="PF14559">
    <property type="entry name" value="TPR_19"/>
    <property type="match status" value="1"/>
</dbReference>
<dbReference type="HOGENOM" id="CLU_1242982_0_0_2"/>
<feature type="repeat" description="TPR" evidence="3">
    <location>
        <begin position="108"/>
        <end position="141"/>
    </location>
</feature>
<organism evidence="4 6">
    <name type="scientific">Candidatus Nitrosopelagicus brevis</name>
    <dbReference type="NCBI Taxonomy" id="1410606"/>
    <lineage>
        <taxon>Archaea</taxon>
        <taxon>Nitrososphaerota</taxon>
    </lineage>
</organism>
<sequence>MKDIPLLDPVTELKKLFDAKKFDAAIEFCQKLLEKDPNDPIALQNLSTAYYIVGAYEDSIKCSDKALEKDPNEEHAVKNKMLALEKLELHDQVLECCEILLSKNDKDVDALVTKGIALNKTGNHEDALTLYDLALELDKTNVDALMNMAVTLSYLERYQESIPYYDTVQQIMPDFSRASIEKSKAFKKLGREDDAFLAAQGVRLKDAELLKKDAKENKYSVQHAFLLKRYKNVEKKN</sequence>
<dbReference type="PROSITE" id="PS50005">
    <property type="entry name" value="TPR"/>
    <property type="match status" value="2"/>
</dbReference>